<dbReference type="EMBL" id="KV442018">
    <property type="protein sequence ID" value="OAQ34168.1"/>
    <property type="molecule type" value="Genomic_DNA"/>
</dbReference>
<feature type="region of interest" description="Disordered" evidence="20">
    <location>
        <begin position="118"/>
        <end position="152"/>
    </location>
</feature>
<feature type="region of interest" description="Disordered" evidence="20">
    <location>
        <begin position="579"/>
        <end position="602"/>
    </location>
</feature>
<evidence type="ECO:0000256" key="15">
    <source>
        <dbReference type="ARBA" id="ARBA00023242"/>
    </source>
</evidence>
<organism evidence="23 24">
    <name type="scientific">Linnemannia elongata AG-77</name>
    <dbReference type="NCBI Taxonomy" id="1314771"/>
    <lineage>
        <taxon>Eukaryota</taxon>
        <taxon>Fungi</taxon>
        <taxon>Fungi incertae sedis</taxon>
        <taxon>Mucoromycota</taxon>
        <taxon>Mortierellomycotina</taxon>
        <taxon>Mortierellomycetes</taxon>
        <taxon>Mortierellales</taxon>
        <taxon>Mortierellaceae</taxon>
        <taxon>Linnemannia</taxon>
    </lineage>
</organism>
<evidence type="ECO:0000256" key="18">
    <source>
        <dbReference type="ARBA" id="ARBA00082369"/>
    </source>
</evidence>
<dbReference type="InterPro" id="IPR003034">
    <property type="entry name" value="SAP_dom"/>
</dbReference>
<dbReference type="AlphaFoldDB" id="A0A197KAG5"/>
<evidence type="ECO:0000313" key="24">
    <source>
        <dbReference type="Proteomes" id="UP000078512"/>
    </source>
</evidence>
<dbReference type="PANTHER" id="PTHR14134">
    <property type="entry name" value="E3 UBIQUITIN-PROTEIN LIGASE RAD18"/>
    <property type="match status" value="1"/>
</dbReference>
<dbReference type="SMART" id="SM00513">
    <property type="entry name" value="SAP"/>
    <property type="match status" value="1"/>
</dbReference>
<sequence length="602" mass="65881">MSEGITDPSDWPIEFKSLREIDSHLRCPICKELLRAAVVLQCSHNFCSECIRRHLDKESSCPACRVATSTSQMRRNVALDEIANNFGDCRSLLLNTLMEAVWPKPVVKPVPPPQFVKEESMDIDYDSPQQKRRRTSTRITNRNVSSSQDHADIAMNQVSLDDDKDEDFVVNHRDSSPLRHKGKNVSRSSGPVLRSRGGRAEQTSQSSQSSQADERYEATNSTKQEPSSGTVSDHFHSSAPAEVQASLSYSTNITSSTTTTSVTSIASSPVIGPNLVACPICEKGIPEPYTNTHLDKFCLAGRTDPDYTISYSVITKQPASVIAVYTKQGTSTREVVPETNSALTKPGTPGRSGGSKSSIPNSPARQSTMQWQPQSSSNGTVPRQPKFTPTPAAPEPKRIPKLTYSLLNDKQLRKKLQELGLQTNGDKTLMAKRHAEYTTIFNANCDSTRPKPLAELMKAMQVWERAYEKDLEVKETQRRILEQQQQAQRQIHATKEAKRQAKEDAAAAEAAMDSPGATPPSSQSSNGRSNSTAFVPNPANNNAVNVAVASASAFAHAAKYADEYAELIAEVRNRLQADKEKALAENSTTTTAETAPSRSTSS</sequence>
<dbReference type="GO" id="GO:0097505">
    <property type="term" value="C:Rad6-Rad18 complex"/>
    <property type="evidence" value="ECO:0007669"/>
    <property type="project" value="TreeGrafter"/>
</dbReference>
<dbReference type="UniPathway" id="UPA00143"/>
<dbReference type="GO" id="GO:0006281">
    <property type="term" value="P:DNA repair"/>
    <property type="evidence" value="ECO:0007669"/>
    <property type="project" value="UniProtKB-KW"/>
</dbReference>
<dbReference type="InterPro" id="IPR017907">
    <property type="entry name" value="Znf_RING_CS"/>
</dbReference>
<dbReference type="InterPro" id="IPR001841">
    <property type="entry name" value="Znf_RING"/>
</dbReference>
<dbReference type="PROSITE" id="PS00518">
    <property type="entry name" value="ZF_RING_1"/>
    <property type="match status" value="1"/>
</dbReference>
<keyword evidence="12" id="KW-0862">Zinc</keyword>
<dbReference type="EC" id="2.3.2.27" evidence="5"/>
<feature type="compositionally biased region" description="Polar residues" evidence="20">
    <location>
        <begin position="354"/>
        <end position="381"/>
    </location>
</feature>
<feature type="compositionally biased region" description="Low complexity" evidence="20">
    <location>
        <begin position="137"/>
        <end position="147"/>
    </location>
</feature>
<comment type="catalytic activity">
    <reaction evidence="1">
        <text>S-ubiquitinyl-[E2 ubiquitin-conjugating enzyme]-L-cysteine + [acceptor protein]-L-lysine = [E2 ubiquitin-conjugating enzyme]-L-cysteine + N(6)-ubiquitinyl-[acceptor protein]-L-lysine.</text>
        <dbReference type="EC" id="2.3.2.27"/>
    </reaction>
</comment>
<dbReference type="PROSITE" id="PS50800">
    <property type="entry name" value="SAP"/>
    <property type="match status" value="1"/>
</dbReference>
<dbReference type="InterPro" id="IPR039577">
    <property type="entry name" value="Rad18"/>
</dbReference>
<evidence type="ECO:0000256" key="6">
    <source>
        <dbReference type="ARBA" id="ARBA00015551"/>
    </source>
</evidence>
<dbReference type="InterPro" id="IPR013083">
    <property type="entry name" value="Znf_RING/FYVE/PHD"/>
</dbReference>
<dbReference type="GO" id="GO:0006301">
    <property type="term" value="P:DNA damage tolerance"/>
    <property type="evidence" value="ECO:0007669"/>
    <property type="project" value="InterPro"/>
</dbReference>
<evidence type="ECO:0000256" key="7">
    <source>
        <dbReference type="ARBA" id="ARBA00022679"/>
    </source>
</evidence>
<dbReference type="STRING" id="1314771.A0A197KAG5"/>
<evidence type="ECO:0000256" key="13">
    <source>
        <dbReference type="ARBA" id="ARBA00023125"/>
    </source>
</evidence>
<keyword evidence="9" id="KW-0227">DNA damage</keyword>
<feature type="compositionally biased region" description="Low complexity" evidence="20">
    <location>
        <begin position="521"/>
        <end position="536"/>
    </location>
</feature>
<dbReference type="SUPFAM" id="SSF57850">
    <property type="entry name" value="RING/U-box"/>
    <property type="match status" value="1"/>
</dbReference>
<comment type="subcellular location">
    <subcellularLocation>
        <location evidence="2">Nucleus</location>
    </subcellularLocation>
</comment>
<evidence type="ECO:0000256" key="3">
    <source>
        <dbReference type="ARBA" id="ARBA00004906"/>
    </source>
</evidence>
<feature type="compositionally biased region" description="Basic and acidic residues" evidence="20">
    <location>
        <begin position="493"/>
        <end position="505"/>
    </location>
</feature>
<feature type="region of interest" description="Disordered" evidence="20">
    <location>
        <begin position="164"/>
        <end position="239"/>
    </location>
</feature>
<dbReference type="Pfam" id="PF02037">
    <property type="entry name" value="SAP"/>
    <property type="match status" value="1"/>
</dbReference>
<dbReference type="GO" id="GO:0005634">
    <property type="term" value="C:nucleus"/>
    <property type="evidence" value="ECO:0007669"/>
    <property type="project" value="UniProtKB-SubCell"/>
</dbReference>
<keyword evidence="7" id="KW-0808">Transferase</keyword>
<dbReference type="GO" id="GO:0008270">
    <property type="term" value="F:zinc ion binding"/>
    <property type="evidence" value="ECO:0007669"/>
    <property type="project" value="UniProtKB-KW"/>
</dbReference>
<evidence type="ECO:0000256" key="17">
    <source>
        <dbReference type="ARBA" id="ARBA00074353"/>
    </source>
</evidence>
<evidence type="ECO:0000256" key="12">
    <source>
        <dbReference type="ARBA" id="ARBA00022833"/>
    </source>
</evidence>
<dbReference type="Proteomes" id="UP000078512">
    <property type="component" value="Unassembled WGS sequence"/>
</dbReference>
<keyword evidence="8" id="KW-0479">Metal-binding</keyword>
<dbReference type="OrthoDB" id="9049620at2759"/>
<proteinExistence type="inferred from homology"/>
<dbReference type="CDD" id="cd16529">
    <property type="entry name" value="RING-HC_RAD18"/>
    <property type="match status" value="1"/>
</dbReference>
<feature type="compositionally biased region" description="Polar residues" evidence="20">
    <location>
        <begin position="328"/>
        <end position="343"/>
    </location>
</feature>
<dbReference type="PROSITE" id="PS50089">
    <property type="entry name" value="ZF_RING_2"/>
    <property type="match status" value="1"/>
</dbReference>
<evidence type="ECO:0000256" key="1">
    <source>
        <dbReference type="ARBA" id="ARBA00000900"/>
    </source>
</evidence>
<protein>
    <recommendedName>
        <fullName evidence="6">Postreplication repair E3 ubiquitin-protein ligase RAD18</fullName>
        <ecNumber evidence="5">2.3.2.27</ecNumber>
    </recommendedName>
    <alternativeName>
        <fullName evidence="17">Postreplication repair E3 ubiquitin-protein ligase rad18</fullName>
    </alternativeName>
    <alternativeName>
        <fullName evidence="16 18">RING-type E3 ubiquitin transferase RAD18</fullName>
    </alternativeName>
</protein>
<feature type="domain" description="RING-type" evidence="21">
    <location>
        <begin position="27"/>
        <end position="65"/>
    </location>
</feature>
<comment type="similarity">
    <text evidence="4">Belongs to the RAD18 family.</text>
</comment>
<evidence type="ECO:0000256" key="5">
    <source>
        <dbReference type="ARBA" id="ARBA00012483"/>
    </source>
</evidence>
<dbReference type="Gene3D" id="3.30.40.10">
    <property type="entry name" value="Zinc/RING finger domain, C3HC4 (zinc finger)"/>
    <property type="match status" value="1"/>
</dbReference>
<evidence type="ECO:0000256" key="14">
    <source>
        <dbReference type="ARBA" id="ARBA00023204"/>
    </source>
</evidence>
<dbReference type="GO" id="GO:0061630">
    <property type="term" value="F:ubiquitin protein ligase activity"/>
    <property type="evidence" value="ECO:0007669"/>
    <property type="project" value="UniProtKB-EC"/>
</dbReference>
<feature type="compositionally biased region" description="Low complexity" evidence="20">
    <location>
        <begin position="587"/>
        <end position="602"/>
    </location>
</feature>
<dbReference type="SMART" id="SM00734">
    <property type="entry name" value="ZnF_Rad18"/>
    <property type="match status" value="1"/>
</dbReference>
<evidence type="ECO:0000313" key="23">
    <source>
        <dbReference type="EMBL" id="OAQ34168.1"/>
    </source>
</evidence>
<dbReference type="GO" id="GO:0003697">
    <property type="term" value="F:single-stranded DNA binding"/>
    <property type="evidence" value="ECO:0007669"/>
    <property type="project" value="InterPro"/>
</dbReference>
<comment type="pathway">
    <text evidence="3">Protein modification; protein ubiquitination.</text>
</comment>
<evidence type="ECO:0000256" key="20">
    <source>
        <dbReference type="SAM" id="MobiDB-lite"/>
    </source>
</evidence>
<evidence type="ECO:0000256" key="8">
    <source>
        <dbReference type="ARBA" id="ARBA00022723"/>
    </source>
</evidence>
<evidence type="ECO:0000259" key="22">
    <source>
        <dbReference type="PROSITE" id="PS50800"/>
    </source>
</evidence>
<evidence type="ECO:0000256" key="4">
    <source>
        <dbReference type="ARBA" id="ARBA00009506"/>
    </source>
</evidence>
<accession>A0A197KAG5</accession>
<dbReference type="PANTHER" id="PTHR14134:SF2">
    <property type="entry name" value="E3 UBIQUITIN-PROTEIN LIGASE RAD18"/>
    <property type="match status" value="1"/>
</dbReference>
<feature type="compositionally biased region" description="Polar residues" evidence="20">
    <location>
        <begin position="218"/>
        <end position="231"/>
    </location>
</feature>
<evidence type="ECO:0000256" key="10">
    <source>
        <dbReference type="ARBA" id="ARBA00022771"/>
    </source>
</evidence>
<reference evidence="23 24" key="1">
    <citation type="submission" date="2016-05" db="EMBL/GenBank/DDBJ databases">
        <title>Genome sequencing reveals origins of a unique bacterial endosymbiosis in the earliest lineages of terrestrial Fungi.</title>
        <authorList>
            <consortium name="DOE Joint Genome Institute"/>
            <person name="Uehling J."/>
            <person name="Gryganskyi A."/>
            <person name="Hameed K."/>
            <person name="Tschaplinski T."/>
            <person name="Misztal P."/>
            <person name="Wu S."/>
            <person name="Desiro A."/>
            <person name="Vande Pol N."/>
            <person name="Du Z.-Y."/>
            <person name="Zienkiewicz A."/>
            <person name="Zienkiewicz K."/>
            <person name="Morin E."/>
            <person name="Tisserant E."/>
            <person name="Splivallo R."/>
            <person name="Hainaut M."/>
            <person name="Henrissat B."/>
            <person name="Ohm R."/>
            <person name="Kuo A."/>
            <person name="Yan J."/>
            <person name="Lipzen A."/>
            <person name="Nolan M."/>
            <person name="Labutti K."/>
            <person name="Barry K."/>
            <person name="Goldstein A."/>
            <person name="Labbe J."/>
            <person name="Schadt C."/>
            <person name="Tuskan G."/>
            <person name="Grigoriev I."/>
            <person name="Martin F."/>
            <person name="Vilgalys R."/>
            <person name="Bonito G."/>
        </authorList>
    </citation>
    <scope>NUCLEOTIDE SEQUENCE [LARGE SCALE GENOMIC DNA]</scope>
    <source>
        <strain evidence="23 24">AG-77</strain>
    </source>
</reference>
<evidence type="ECO:0000256" key="9">
    <source>
        <dbReference type="ARBA" id="ARBA00022763"/>
    </source>
</evidence>
<keyword evidence="11" id="KW-0833">Ubl conjugation pathway</keyword>
<gene>
    <name evidence="23" type="ORF">K457DRAFT_133736</name>
</gene>
<feature type="domain" description="SAP" evidence="22">
    <location>
        <begin position="404"/>
        <end position="438"/>
    </location>
</feature>
<evidence type="ECO:0000256" key="11">
    <source>
        <dbReference type="ARBA" id="ARBA00022786"/>
    </source>
</evidence>
<feature type="compositionally biased region" description="Basic and acidic residues" evidence="20">
    <location>
        <begin position="167"/>
        <end position="177"/>
    </location>
</feature>
<name>A0A197KAG5_9FUNG</name>
<dbReference type="InterPro" id="IPR006642">
    <property type="entry name" value="Rad18_UBZ4"/>
</dbReference>
<keyword evidence="15" id="KW-0539">Nucleus</keyword>
<feature type="region of interest" description="Disordered" evidence="20">
    <location>
        <begin position="484"/>
        <end position="536"/>
    </location>
</feature>
<keyword evidence="10 19" id="KW-0863">Zinc-finger</keyword>
<keyword evidence="13" id="KW-0238">DNA-binding</keyword>
<feature type="region of interest" description="Disordered" evidence="20">
    <location>
        <begin position="328"/>
        <end position="399"/>
    </location>
</feature>
<evidence type="ECO:0000259" key="21">
    <source>
        <dbReference type="PROSITE" id="PS50089"/>
    </source>
</evidence>
<dbReference type="Pfam" id="PF13923">
    <property type="entry name" value="zf-C3HC4_2"/>
    <property type="match status" value="1"/>
</dbReference>
<dbReference type="SMART" id="SM00184">
    <property type="entry name" value="RING"/>
    <property type="match status" value="1"/>
</dbReference>
<evidence type="ECO:0000256" key="2">
    <source>
        <dbReference type="ARBA" id="ARBA00004123"/>
    </source>
</evidence>
<keyword evidence="14" id="KW-0234">DNA repair</keyword>
<dbReference type="GO" id="GO:0006513">
    <property type="term" value="P:protein monoubiquitination"/>
    <property type="evidence" value="ECO:0007669"/>
    <property type="project" value="InterPro"/>
</dbReference>
<keyword evidence="24" id="KW-1185">Reference proteome</keyword>
<dbReference type="FunFam" id="3.30.40.10:FF:000172">
    <property type="entry name" value="E3 ubiquitin-protein ligase RAD18"/>
    <property type="match status" value="1"/>
</dbReference>
<evidence type="ECO:0000256" key="19">
    <source>
        <dbReference type="PROSITE-ProRule" id="PRU00175"/>
    </source>
</evidence>
<evidence type="ECO:0000256" key="16">
    <source>
        <dbReference type="ARBA" id="ARBA00031783"/>
    </source>
</evidence>